<feature type="region of interest" description="Disordered" evidence="1">
    <location>
        <begin position="486"/>
        <end position="598"/>
    </location>
</feature>
<sequence length="598" mass="62371">MGDRMYTSESDSGYVARLESGWDMDPLQGGGDRWEDGLAPRPEADDAAAGVARRLQGRLDRHLWLLDRLAAEQHPEPPELPELLDTAARMRRDSESLLLLCGQEPGVRPTGPRRLEELMGDAVALAEEPRRIEVRPAPAATIGSAAAVEFLHVLAELVDQTTAAHPGAHLELVGRIESGGATADVLVDGAAGYDREGTGGHRAAAAAEELSRRSRYGIALHRPLGGPPPSGSGLIASVHCPPAAVTVEEPEPDEPPVTRTGGGFPQYANGPGPLGVSDTFDVGDTYGSAVGGGLAGLGAALGNRDLTSSGLGNGSLGNGSSGNGSLGSGLLGNGGLDSRGLDYAGVDYGAPDYEAPDYEAPDYGGLDHGAPDYGGLDHGAPDHGGLDHWDPSDRGPGSDGFDAWRNGLGTPNGNGNGTGFGTGYSNGNGIGHSELDVPTPPAFSPAPSSQVDELFGPLLDLPLEPIDDRYATPIFEAIASAWFREGDGDSGADRTADPQRGPTDWETPQDTEWREAAARAARSEPIPTTASGLPRRRPGNQLVPPPRTQSGLPSGGPGERVPDRVPDRVRDRLSTYQRGLRHGRHRAPGQEAPEPEDW</sequence>
<dbReference type="RefSeq" id="WP_343975108.1">
    <property type="nucleotide sequence ID" value="NZ_BAAAJG010000008.1"/>
</dbReference>
<feature type="compositionally biased region" description="Basic and acidic residues" evidence="1">
    <location>
        <begin position="560"/>
        <end position="573"/>
    </location>
</feature>
<feature type="compositionally biased region" description="Basic and acidic residues" evidence="1">
    <location>
        <begin position="486"/>
        <end position="497"/>
    </location>
</feature>
<gene>
    <name evidence="2" type="ORF">ACFSCY_06755</name>
</gene>
<reference evidence="3" key="1">
    <citation type="journal article" date="2019" name="Int. J. Syst. Evol. Microbiol.">
        <title>The Global Catalogue of Microorganisms (GCM) 10K type strain sequencing project: providing services to taxonomists for standard genome sequencing and annotation.</title>
        <authorList>
            <consortium name="The Broad Institute Genomics Platform"/>
            <consortium name="The Broad Institute Genome Sequencing Center for Infectious Disease"/>
            <person name="Wu L."/>
            <person name="Ma J."/>
        </authorList>
    </citation>
    <scope>NUCLEOTIDE SEQUENCE [LARGE SCALE GENOMIC DNA]</scope>
    <source>
        <strain evidence="3">JCM 12165</strain>
    </source>
</reference>
<protein>
    <recommendedName>
        <fullName evidence="4">Histidine kinase</fullName>
    </recommendedName>
</protein>
<dbReference type="EMBL" id="JBHUCP010000004">
    <property type="protein sequence ID" value="MFD1529135.1"/>
    <property type="molecule type" value="Genomic_DNA"/>
</dbReference>
<name>A0ABW4FEL3_9PSEU</name>
<feature type="region of interest" description="Disordered" evidence="1">
    <location>
        <begin position="352"/>
        <end position="374"/>
    </location>
</feature>
<dbReference type="Proteomes" id="UP001597145">
    <property type="component" value="Unassembled WGS sequence"/>
</dbReference>
<evidence type="ECO:0000256" key="1">
    <source>
        <dbReference type="SAM" id="MobiDB-lite"/>
    </source>
</evidence>
<organism evidence="2 3">
    <name type="scientific">Pseudonocardia aurantiaca</name>
    <dbReference type="NCBI Taxonomy" id="75290"/>
    <lineage>
        <taxon>Bacteria</taxon>
        <taxon>Bacillati</taxon>
        <taxon>Actinomycetota</taxon>
        <taxon>Actinomycetes</taxon>
        <taxon>Pseudonocardiales</taxon>
        <taxon>Pseudonocardiaceae</taxon>
        <taxon>Pseudonocardia</taxon>
    </lineage>
</organism>
<accession>A0ABW4FEL3</accession>
<feature type="region of interest" description="Disordered" evidence="1">
    <location>
        <begin position="17"/>
        <end position="43"/>
    </location>
</feature>
<evidence type="ECO:0008006" key="4">
    <source>
        <dbReference type="Google" id="ProtNLM"/>
    </source>
</evidence>
<keyword evidence="3" id="KW-1185">Reference proteome</keyword>
<proteinExistence type="predicted"/>
<feature type="compositionally biased region" description="Basic and acidic residues" evidence="1">
    <location>
        <begin position="32"/>
        <end position="43"/>
    </location>
</feature>
<comment type="caution">
    <text evidence="2">The sequence shown here is derived from an EMBL/GenBank/DDBJ whole genome shotgun (WGS) entry which is preliminary data.</text>
</comment>
<evidence type="ECO:0000313" key="3">
    <source>
        <dbReference type="Proteomes" id="UP001597145"/>
    </source>
</evidence>
<evidence type="ECO:0000313" key="2">
    <source>
        <dbReference type="EMBL" id="MFD1529135.1"/>
    </source>
</evidence>